<dbReference type="EMBL" id="WTVP01000072">
    <property type="protein sequence ID" value="NMG17358.1"/>
    <property type="molecule type" value="Genomic_DNA"/>
</dbReference>
<dbReference type="InterPro" id="IPR023772">
    <property type="entry name" value="DNA-bd_HTH_TetR-type_CS"/>
</dbReference>
<evidence type="ECO:0000256" key="5">
    <source>
        <dbReference type="PROSITE-ProRule" id="PRU00335"/>
    </source>
</evidence>
<dbReference type="Pfam" id="PF17932">
    <property type="entry name" value="TetR_C_24"/>
    <property type="match status" value="1"/>
</dbReference>
<reference evidence="8 9" key="1">
    <citation type="submission" date="2019-12" db="EMBL/GenBank/DDBJ databases">
        <title>Comparative genomics gives insights into the taxonomy of the Azoarcus-Aromatoleum group and reveals separate origins of nif in the plant-associated Azoarcus and non-plant-associated Aromatoleum sub-groups.</title>
        <authorList>
            <person name="Lafos M."/>
            <person name="Maluk M."/>
            <person name="Batista M."/>
            <person name="Junghare M."/>
            <person name="Carmona M."/>
            <person name="Faoro H."/>
            <person name="Cruz L.M."/>
            <person name="Battistoni F."/>
            <person name="De Souza E."/>
            <person name="Pedrosa F."/>
            <person name="Chen W.-M."/>
            <person name="Poole P.S."/>
            <person name="Dixon R.A."/>
            <person name="James E.K."/>
        </authorList>
    </citation>
    <scope>NUCLEOTIDE SEQUENCE [LARGE SCALE GENOMIC DNA]</scope>
    <source>
        <strain evidence="8 9">PbN1</strain>
    </source>
</reference>
<dbReference type="RefSeq" id="WP_169203880.1">
    <property type="nucleotide sequence ID" value="NZ_CP059467.1"/>
</dbReference>
<evidence type="ECO:0000256" key="3">
    <source>
        <dbReference type="ARBA" id="ARBA00023125"/>
    </source>
</evidence>
<accession>A0ABX1NZZ9</accession>
<dbReference type="InterPro" id="IPR036271">
    <property type="entry name" value="Tet_transcr_reg_TetR-rel_C_sf"/>
</dbReference>
<dbReference type="Gene3D" id="1.10.10.60">
    <property type="entry name" value="Homeodomain-like"/>
    <property type="match status" value="1"/>
</dbReference>
<dbReference type="Gene3D" id="1.10.357.10">
    <property type="entry name" value="Tetracycline Repressor, domain 2"/>
    <property type="match status" value="1"/>
</dbReference>
<dbReference type="SUPFAM" id="SSF48498">
    <property type="entry name" value="Tetracyclin repressor-like, C-terminal domain"/>
    <property type="match status" value="1"/>
</dbReference>
<evidence type="ECO:0000256" key="1">
    <source>
        <dbReference type="ARBA" id="ARBA00022491"/>
    </source>
</evidence>
<evidence type="ECO:0000313" key="8">
    <source>
        <dbReference type="EMBL" id="NMG17358.1"/>
    </source>
</evidence>
<organism evidence="8 9">
    <name type="scientific">Aromatoleum bremense</name>
    <dbReference type="NCBI Taxonomy" id="76115"/>
    <lineage>
        <taxon>Bacteria</taxon>
        <taxon>Pseudomonadati</taxon>
        <taxon>Pseudomonadota</taxon>
        <taxon>Betaproteobacteria</taxon>
        <taxon>Rhodocyclales</taxon>
        <taxon>Rhodocyclaceae</taxon>
        <taxon>Aromatoleum</taxon>
    </lineage>
</organism>
<evidence type="ECO:0000259" key="7">
    <source>
        <dbReference type="PROSITE" id="PS50977"/>
    </source>
</evidence>
<evidence type="ECO:0000313" key="9">
    <source>
        <dbReference type="Proteomes" id="UP000633943"/>
    </source>
</evidence>
<evidence type="ECO:0000256" key="6">
    <source>
        <dbReference type="SAM" id="MobiDB-lite"/>
    </source>
</evidence>
<dbReference type="PROSITE" id="PS01081">
    <property type="entry name" value="HTH_TETR_1"/>
    <property type="match status" value="1"/>
</dbReference>
<protein>
    <submittedName>
        <fullName evidence="8">TetR family transcriptional regulator</fullName>
    </submittedName>
</protein>
<dbReference type="PROSITE" id="PS50977">
    <property type="entry name" value="HTH_TETR_2"/>
    <property type="match status" value="1"/>
</dbReference>
<dbReference type="InterPro" id="IPR050109">
    <property type="entry name" value="HTH-type_TetR-like_transc_reg"/>
</dbReference>
<keyword evidence="1" id="KW-0678">Repressor</keyword>
<keyword evidence="3 5" id="KW-0238">DNA-binding</keyword>
<evidence type="ECO:0000256" key="4">
    <source>
        <dbReference type="ARBA" id="ARBA00023163"/>
    </source>
</evidence>
<dbReference type="PANTHER" id="PTHR30055">
    <property type="entry name" value="HTH-TYPE TRANSCRIPTIONAL REGULATOR RUTR"/>
    <property type="match status" value="1"/>
</dbReference>
<dbReference type="InterPro" id="IPR001647">
    <property type="entry name" value="HTH_TetR"/>
</dbReference>
<gene>
    <name evidence="8" type="ORF">GPA24_17800</name>
</gene>
<name>A0ABX1NZZ9_9RHOO</name>
<feature type="DNA-binding region" description="H-T-H motif" evidence="5">
    <location>
        <begin position="41"/>
        <end position="60"/>
    </location>
</feature>
<sequence>MSSAENVKSVVSDPKLVEERRHQIIRAATKLFSEEGYYTTTILQIAREAKVSTGLIYQYFGDKDDILFLTLKHVLDTYENEIPRQLEGLTHPVERLCRAIWAYCAIVDAQRDATVLAYRSTKSLRPDRRGLVKDGETRTNRLIEKSIRACTTGGFMRPINEHLLSYQCVTFAHSWALKYWAFRERYTLAEYVDEGIQLLVEPFLTTKGKTALARIRQSAAEAAGEHSAPDAAATATATAGAKSSSD</sequence>
<feature type="compositionally biased region" description="Low complexity" evidence="6">
    <location>
        <begin position="231"/>
        <end position="246"/>
    </location>
</feature>
<dbReference type="InterPro" id="IPR041490">
    <property type="entry name" value="KstR2_TetR_C"/>
</dbReference>
<feature type="region of interest" description="Disordered" evidence="6">
    <location>
        <begin position="221"/>
        <end position="246"/>
    </location>
</feature>
<feature type="domain" description="HTH tetR-type" evidence="7">
    <location>
        <begin position="18"/>
        <end position="78"/>
    </location>
</feature>
<dbReference type="SUPFAM" id="SSF46689">
    <property type="entry name" value="Homeodomain-like"/>
    <property type="match status" value="1"/>
</dbReference>
<dbReference type="PRINTS" id="PR00455">
    <property type="entry name" value="HTHTETR"/>
</dbReference>
<keyword evidence="2" id="KW-0805">Transcription regulation</keyword>
<dbReference type="Proteomes" id="UP000633943">
    <property type="component" value="Unassembled WGS sequence"/>
</dbReference>
<dbReference type="Pfam" id="PF00440">
    <property type="entry name" value="TetR_N"/>
    <property type="match status" value="1"/>
</dbReference>
<keyword evidence="4" id="KW-0804">Transcription</keyword>
<dbReference type="InterPro" id="IPR009057">
    <property type="entry name" value="Homeodomain-like_sf"/>
</dbReference>
<comment type="caution">
    <text evidence="8">The sequence shown here is derived from an EMBL/GenBank/DDBJ whole genome shotgun (WGS) entry which is preliminary data.</text>
</comment>
<proteinExistence type="predicted"/>
<keyword evidence="9" id="KW-1185">Reference proteome</keyword>
<dbReference type="PANTHER" id="PTHR30055:SF234">
    <property type="entry name" value="HTH-TYPE TRANSCRIPTIONAL REGULATOR BETI"/>
    <property type="match status" value="1"/>
</dbReference>
<evidence type="ECO:0000256" key="2">
    <source>
        <dbReference type="ARBA" id="ARBA00023015"/>
    </source>
</evidence>